<gene>
    <name evidence="2" type="ORF">AVEN_61525_1</name>
</gene>
<dbReference type="AlphaFoldDB" id="A0A4Y2I9G3"/>
<reference evidence="2 3" key="1">
    <citation type="journal article" date="2019" name="Sci. Rep.">
        <title>Orb-weaving spider Araneus ventricosus genome elucidates the spidroin gene catalogue.</title>
        <authorList>
            <person name="Kono N."/>
            <person name="Nakamura H."/>
            <person name="Ohtoshi R."/>
            <person name="Moran D.A.P."/>
            <person name="Shinohara A."/>
            <person name="Yoshida Y."/>
            <person name="Fujiwara M."/>
            <person name="Mori M."/>
            <person name="Tomita M."/>
            <person name="Arakawa K."/>
        </authorList>
    </citation>
    <scope>NUCLEOTIDE SEQUENCE [LARGE SCALE GENOMIC DNA]</scope>
</reference>
<evidence type="ECO:0000313" key="3">
    <source>
        <dbReference type="Proteomes" id="UP000499080"/>
    </source>
</evidence>
<sequence length="97" mass="11297">MKSDLNPNHSRIRKYAGPTVRHQLRNQSTPGSNPDSTEIRRVLGLLHAKSYVWDQTSFRWCAEGRLLRCRPRHLTEAQNYEVRPKLAFELLQNGTLI</sequence>
<protein>
    <submittedName>
        <fullName evidence="2">Uncharacterized protein</fullName>
    </submittedName>
</protein>
<feature type="region of interest" description="Disordered" evidence="1">
    <location>
        <begin position="1"/>
        <end position="36"/>
    </location>
</feature>
<dbReference type="Proteomes" id="UP000499080">
    <property type="component" value="Unassembled WGS sequence"/>
</dbReference>
<organism evidence="2 3">
    <name type="scientific">Araneus ventricosus</name>
    <name type="common">Orbweaver spider</name>
    <name type="synonym">Epeira ventricosa</name>
    <dbReference type="NCBI Taxonomy" id="182803"/>
    <lineage>
        <taxon>Eukaryota</taxon>
        <taxon>Metazoa</taxon>
        <taxon>Ecdysozoa</taxon>
        <taxon>Arthropoda</taxon>
        <taxon>Chelicerata</taxon>
        <taxon>Arachnida</taxon>
        <taxon>Araneae</taxon>
        <taxon>Araneomorphae</taxon>
        <taxon>Entelegynae</taxon>
        <taxon>Araneoidea</taxon>
        <taxon>Araneidae</taxon>
        <taxon>Araneus</taxon>
    </lineage>
</organism>
<evidence type="ECO:0000256" key="1">
    <source>
        <dbReference type="SAM" id="MobiDB-lite"/>
    </source>
</evidence>
<evidence type="ECO:0000313" key="2">
    <source>
        <dbReference type="EMBL" id="GBM73909.1"/>
    </source>
</evidence>
<proteinExistence type="predicted"/>
<comment type="caution">
    <text evidence="2">The sequence shown here is derived from an EMBL/GenBank/DDBJ whole genome shotgun (WGS) entry which is preliminary data.</text>
</comment>
<feature type="compositionally biased region" description="Polar residues" evidence="1">
    <location>
        <begin position="25"/>
        <end position="36"/>
    </location>
</feature>
<keyword evidence="3" id="KW-1185">Reference proteome</keyword>
<name>A0A4Y2I9G3_ARAVE</name>
<accession>A0A4Y2I9G3</accession>
<dbReference type="EMBL" id="BGPR01002465">
    <property type="protein sequence ID" value="GBM73909.1"/>
    <property type="molecule type" value="Genomic_DNA"/>
</dbReference>